<accession>A0A1H6G6W1</accession>
<dbReference type="Pfam" id="PF13565">
    <property type="entry name" value="HTH_32"/>
    <property type="match status" value="1"/>
</dbReference>
<evidence type="ECO:0000313" key="2">
    <source>
        <dbReference type="EMBL" id="SEH17724.1"/>
    </source>
</evidence>
<feature type="region of interest" description="Disordered" evidence="1">
    <location>
        <begin position="69"/>
        <end position="105"/>
    </location>
</feature>
<organism evidence="2 3">
    <name type="scientific">Natronorubrum sediminis</name>
    <dbReference type="NCBI Taxonomy" id="640943"/>
    <lineage>
        <taxon>Archaea</taxon>
        <taxon>Methanobacteriati</taxon>
        <taxon>Methanobacteriota</taxon>
        <taxon>Stenosarchaea group</taxon>
        <taxon>Halobacteria</taxon>
        <taxon>Halobacteriales</taxon>
        <taxon>Natrialbaceae</taxon>
        <taxon>Natronorubrum</taxon>
    </lineage>
</organism>
<dbReference type="SUPFAM" id="SSF46689">
    <property type="entry name" value="Homeodomain-like"/>
    <property type="match status" value="1"/>
</dbReference>
<protein>
    <submittedName>
        <fullName evidence="2">Transposase</fullName>
    </submittedName>
</protein>
<feature type="region of interest" description="Disordered" evidence="1">
    <location>
        <begin position="146"/>
        <end position="173"/>
    </location>
</feature>
<evidence type="ECO:0000313" key="3">
    <source>
        <dbReference type="Proteomes" id="UP000199112"/>
    </source>
</evidence>
<reference evidence="3" key="1">
    <citation type="submission" date="2016-10" db="EMBL/GenBank/DDBJ databases">
        <authorList>
            <person name="Varghese N."/>
            <person name="Submissions S."/>
        </authorList>
    </citation>
    <scope>NUCLEOTIDE SEQUENCE [LARGE SCALE GENOMIC DNA]</scope>
    <source>
        <strain evidence="3">CGMCC 1.8981</strain>
    </source>
</reference>
<dbReference type="InterPro" id="IPR009057">
    <property type="entry name" value="Homeodomain-like_sf"/>
</dbReference>
<dbReference type="EMBL" id="FNWL01000004">
    <property type="protein sequence ID" value="SEH17724.1"/>
    <property type="molecule type" value="Genomic_DNA"/>
</dbReference>
<dbReference type="Proteomes" id="UP000199112">
    <property type="component" value="Unassembled WGS sequence"/>
</dbReference>
<dbReference type="AlphaFoldDB" id="A0A1H6G6W1"/>
<sequence>MDHLEDLSVDELHAALENVEGKKPTQRLLAAIAYKNGVTQTELADWHNVERKTIYSWLNRLDAESLEAAVEDEHRPGRPRKLSEDERLEFERTVQESPPDAYDVGSGWSPSIVQQYLVDTYDVHYSLPSCRRILKEVGFEYRERTRTNSLERRNESNEQAGNERNHPGKWVLE</sequence>
<gene>
    <name evidence="2" type="ORF">SAMN04487967_3363</name>
</gene>
<evidence type="ECO:0000256" key="1">
    <source>
        <dbReference type="SAM" id="MobiDB-lite"/>
    </source>
</evidence>
<dbReference type="OrthoDB" id="162378at2157"/>
<feature type="compositionally biased region" description="Basic and acidic residues" evidence="1">
    <location>
        <begin position="71"/>
        <end position="94"/>
    </location>
</feature>
<name>A0A1H6G6W1_9EURY</name>
<proteinExistence type="predicted"/>
<keyword evidence="3" id="KW-1185">Reference proteome</keyword>